<dbReference type="SUPFAM" id="SSF143744">
    <property type="entry name" value="GlcG-like"/>
    <property type="match status" value="1"/>
</dbReference>
<keyword evidence="4" id="KW-1185">Reference proteome</keyword>
<protein>
    <recommendedName>
        <fullName evidence="5">Heme-binding protein</fullName>
    </recommendedName>
</protein>
<dbReference type="InterPro" id="IPR052517">
    <property type="entry name" value="GlcG_carb_metab_protein"/>
</dbReference>
<evidence type="ECO:0000256" key="1">
    <source>
        <dbReference type="SAM" id="MobiDB-lite"/>
    </source>
</evidence>
<feature type="chain" id="PRO_5047439188" description="Heme-binding protein" evidence="2">
    <location>
        <begin position="22"/>
        <end position="158"/>
    </location>
</feature>
<feature type="region of interest" description="Disordered" evidence="1">
    <location>
        <begin position="137"/>
        <end position="158"/>
    </location>
</feature>
<dbReference type="Pfam" id="PF03928">
    <property type="entry name" value="HbpS-like"/>
    <property type="match status" value="1"/>
</dbReference>
<dbReference type="Proteomes" id="UP000258016">
    <property type="component" value="Chromosome"/>
</dbReference>
<organism evidence="3 4">
    <name type="scientific">Blastomonas fulva</name>
    <dbReference type="NCBI Taxonomy" id="1550728"/>
    <lineage>
        <taxon>Bacteria</taxon>
        <taxon>Pseudomonadati</taxon>
        <taxon>Pseudomonadota</taxon>
        <taxon>Alphaproteobacteria</taxon>
        <taxon>Sphingomonadales</taxon>
        <taxon>Sphingomonadaceae</taxon>
        <taxon>Blastomonas</taxon>
    </lineage>
</organism>
<feature type="signal peptide" evidence="2">
    <location>
        <begin position="1"/>
        <end position="21"/>
    </location>
</feature>
<gene>
    <name evidence="3" type="ORF">B5J99_07955</name>
</gene>
<dbReference type="RefSeq" id="WP_117352090.1">
    <property type="nucleotide sequence ID" value="NZ_CP020083.1"/>
</dbReference>
<dbReference type="InterPro" id="IPR005624">
    <property type="entry name" value="PduO/GlcC-like"/>
</dbReference>
<dbReference type="EMBL" id="CP020083">
    <property type="protein sequence ID" value="ASR51406.1"/>
    <property type="molecule type" value="Genomic_DNA"/>
</dbReference>
<sequence length="158" mass="15772">MMRILLVAGAAAGLGIVPAAAAPAEPSDQAMLRLADAQSIATRALQAATEKQMNVAIVIVNREGRVILAQRMDDASFMNMALAEAKAATAAAAGVQTSLLEDAVNQGKPSLLSVPGSAMIGGGVPIVRADRIVGGIGVSGGSPKDDESIATESLGPQG</sequence>
<name>A0ABN5B3L0_9SPHN</name>
<dbReference type="PANTHER" id="PTHR34309:SF1">
    <property type="entry name" value="PROTEIN GLCG"/>
    <property type="match status" value="1"/>
</dbReference>
<dbReference type="PANTHER" id="PTHR34309">
    <property type="entry name" value="SLR1406 PROTEIN"/>
    <property type="match status" value="1"/>
</dbReference>
<evidence type="ECO:0000313" key="3">
    <source>
        <dbReference type="EMBL" id="ASR51406.1"/>
    </source>
</evidence>
<dbReference type="InterPro" id="IPR038084">
    <property type="entry name" value="PduO/GlcC-like_sf"/>
</dbReference>
<proteinExistence type="predicted"/>
<accession>A0ABN5B3L0</accession>
<keyword evidence="2" id="KW-0732">Signal</keyword>
<dbReference type="Gene3D" id="3.30.450.150">
    <property type="entry name" value="Haem-degrading domain"/>
    <property type="match status" value="1"/>
</dbReference>
<evidence type="ECO:0008006" key="5">
    <source>
        <dbReference type="Google" id="ProtNLM"/>
    </source>
</evidence>
<dbReference type="GeneID" id="303485501"/>
<evidence type="ECO:0000313" key="4">
    <source>
        <dbReference type="Proteomes" id="UP000258016"/>
    </source>
</evidence>
<evidence type="ECO:0000256" key="2">
    <source>
        <dbReference type="SAM" id="SignalP"/>
    </source>
</evidence>
<reference evidence="3 4" key="1">
    <citation type="submission" date="2017-03" db="EMBL/GenBank/DDBJ databases">
        <title>Complete genome sequence of Blastomonas fulva degrading microcsystin LR.</title>
        <authorList>
            <person name="Lee H.-g."/>
            <person name="Jin L."/>
            <person name="oh H.-M."/>
        </authorList>
    </citation>
    <scope>NUCLEOTIDE SEQUENCE [LARGE SCALE GENOMIC DNA]</scope>
    <source>
        <strain evidence="3 4">T2</strain>
    </source>
</reference>